<dbReference type="PROSITE" id="PS00189">
    <property type="entry name" value="LIPOYL"/>
    <property type="match status" value="1"/>
</dbReference>
<dbReference type="Pfam" id="PF00364">
    <property type="entry name" value="Biotin_lipoyl"/>
    <property type="match status" value="1"/>
</dbReference>
<accession>A0A382SID6</accession>
<evidence type="ECO:0000313" key="3">
    <source>
        <dbReference type="EMBL" id="SVD09593.1"/>
    </source>
</evidence>
<dbReference type="AlphaFoldDB" id="A0A382SID6"/>
<dbReference type="PROSITE" id="PS50968">
    <property type="entry name" value="BIOTINYL_LIPOYL"/>
    <property type="match status" value="1"/>
</dbReference>
<dbReference type="GO" id="GO:0045254">
    <property type="term" value="C:pyruvate dehydrogenase complex"/>
    <property type="evidence" value="ECO:0007669"/>
    <property type="project" value="InterPro"/>
</dbReference>
<evidence type="ECO:0000256" key="1">
    <source>
        <dbReference type="ARBA" id="ARBA00022823"/>
    </source>
</evidence>
<name>A0A382SID6_9ZZZZ</name>
<organism evidence="3">
    <name type="scientific">marine metagenome</name>
    <dbReference type="NCBI Taxonomy" id="408172"/>
    <lineage>
        <taxon>unclassified sequences</taxon>
        <taxon>metagenomes</taxon>
        <taxon>ecological metagenomes</taxon>
    </lineage>
</organism>
<gene>
    <name evidence="3" type="ORF">METZ01_LOCUS362447</name>
</gene>
<dbReference type="PANTHER" id="PTHR23151">
    <property type="entry name" value="DIHYDROLIPOAMIDE ACETYL/SUCCINYL-TRANSFERASE-RELATED"/>
    <property type="match status" value="1"/>
</dbReference>
<dbReference type="PANTHER" id="PTHR23151:SF90">
    <property type="entry name" value="DIHYDROLIPOYLLYSINE-RESIDUE ACETYLTRANSFERASE COMPONENT OF PYRUVATE DEHYDROGENASE COMPLEX, MITOCHONDRIAL-RELATED"/>
    <property type="match status" value="1"/>
</dbReference>
<proteinExistence type="predicted"/>
<dbReference type="GO" id="GO:0006086">
    <property type="term" value="P:pyruvate decarboxylation to acetyl-CoA"/>
    <property type="evidence" value="ECO:0007669"/>
    <property type="project" value="InterPro"/>
</dbReference>
<dbReference type="InterPro" id="IPR045257">
    <property type="entry name" value="E2/Pdx1"/>
</dbReference>
<feature type="domain" description="Lipoyl-binding" evidence="2">
    <location>
        <begin position="2"/>
        <end position="77"/>
    </location>
</feature>
<reference evidence="3" key="1">
    <citation type="submission" date="2018-05" db="EMBL/GenBank/DDBJ databases">
        <authorList>
            <person name="Lanie J.A."/>
            <person name="Ng W.-L."/>
            <person name="Kazmierczak K.M."/>
            <person name="Andrzejewski T.M."/>
            <person name="Davidsen T.M."/>
            <person name="Wayne K.J."/>
            <person name="Tettelin H."/>
            <person name="Glass J.I."/>
            <person name="Rusch D."/>
            <person name="Podicherti R."/>
            <person name="Tsui H.-C.T."/>
            <person name="Winkler M.E."/>
        </authorList>
    </citation>
    <scope>NUCLEOTIDE SEQUENCE</scope>
</reference>
<dbReference type="InterPro" id="IPR000089">
    <property type="entry name" value="Biotin_lipoyl"/>
</dbReference>
<dbReference type="Gene3D" id="2.40.50.100">
    <property type="match status" value="1"/>
</dbReference>
<evidence type="ECO:0000259" key="2">
    <source>
        <dbReference type="PROSITE" id="PS50968"/>
    </source>
</evidence>
<dbReference type="InterPro" id="IPR011053">
    <property type="entry name" value="Single_hybrid_motif"/>
</dbReference>
<dbReference type="CDD" id="cd06849">
    <property type="entry name" value="lipoyl_domain"/>
    <property type="match status" value="1"/>
</dbReference>
<dbReference type="SUPFAM" id="SSF51230">
    <property type="entry name" value="Single hybrid motif"/>
    <property type="match status" value="1"/>
</dbReference>
<sequence length="118" mass="12485">MATEIVMPKLGLTMESGTVSAWLVEEGKAVKKGQALLEIETDKVTMEVEAQVDGVLRKILVEAGKEVPVSEVVGVVAAADENIEKYLMVISTQAETPISAIAPPAEVVAAPVSEQRVQ</sequence>
<dbReference type="InterPro" id="IPR003016">
    <property type="entry name" value="2-oxoA_DH_lipoyl-BS"/>
</dbReference>
<keyword evidence="1" id="KW-0450">Lipoyl</keyword>
<feature type="non-terminal residue" evidence="3">
    <location>
        <position position="118"/>
    </location>
</feature>
<dbReference type="EMBL" id="UINC01129302">
    <property type="protein sequence ID" value="SVD09593.1"/>
    <property type="molecule type" value="Genomic_DNA"/>
</dbReference>
<protein>
    <recommendedName>
        <fullName evidence="2">Lipoyl-binding domain-containing protein</fullName>
    </recommendedName>
</protein>